<dbReference type="HOGENOM" id="CLU_1828394_0_0_1"/>
<keyword evidence="1" id="KW-0732">Signal</keyword>
<dbReference type="InterPro" id="IPR036291">
    <property type="entry name" value="NAD(P)-bd_dom_sf"/>
</dbReference>
<feature type="chain" id="PRO_5002356942" description="3-beta hydroxysteroid dehydrogenase/isomerase domain-containing protein" evidence="1">
    <location>
        <begin position="22"/>
        <end position="141"/>
    </location>
</feature>
<evidence type="ECO:0000256" key="1">
    <source>
        <dbReference type="SAM" id="SignalP"/>
    </source>
</evidence>
<dbReference type="SUPFAM" id="SSF51735">
    <property type="entry name" value="NAD(P)-binding Rossmann-fold domains"/>
    <property type="match status" value="1"/>
</dbReference>
<evidence type="ECO:0000313" key="2">
    <source>
        <dbReference type="EnsemblPlants" id="OMERI04G22050.2"/>
    </source>
</evidence>
<dbReference type="EnsemblPlants" id="OMERI04G22050.2">
    <property type="protein sequence ID" value="OMERI04G22050.2"/>
    <property type="gene ID" value="OMERI04G22050"/>
</dbReference>
<dbReference type="AlphaFoldDB" id="A0A0E0DIV1"/>
<dbReference type="Gene3D" id="3.40.50.720">
    <property type="entry name" value="NAD(P)-binding Rossmann-like Domain"/>
    <property type="match status" value="1"/>
</dbReference>
<dbReference type="Proteomes" id="UP000008021">
    <property type="component" value="Chromosome 4"/>
</dbReference>
<sequence>MGPTHSLSHFLPLLSLSLSLAFPHHTNHCLLLLRHRREGLSLSHPSSAPLSPSAVSAYIDVRDVARAHVLVYERPDARGRYLCIGTVLHRAELLQMLGVKMMGSRWRSRTSPRGAGSTVVSRRSHGDELGAIVDADPDRWI</sequence>
<accession>A0A0E0DIV1</accession>
<protein>
    <recommendedName>
        <fullName evidence="4">3-beta hydroxysteroid dehydrogenase/isomerase domain-containing protein</fullName>
    </recommendedName>
</protein>
<keyword evidence="3" id="KW-1185">Reference proteome</keyword>
<reference evidence="2" key="2">
    <citation type="submission" date="2018-05" db="EMBL/GenBank/DDBJ databases">
        <title>OmerRS3 (Oryza meridionalis Reference Sequence Version 3).</title>
        <authorList>
            <person name="Zhang J."/>
            <person name="Kudrna D."/>
            <person name="Lee S."/>
            <person name="Talag J."/>
            <person name="Welchert J."/>
            <person name="Wing R.A."/>
        </authorList>
    </citation>
    <scope>NUCLEOTIDE SEQUENCE [LARGE SCALE GENOMIC DNA]</scope>
    <source>
        <strain evidence="2">cv. OR44</strain>
    </source>
</reference>
<organism evidence="2">
    <name type="scientific">Oryza meridionalis</name>
    <dbReference type="NCBI Taxonomy" id="40149"/>
    <lineage>
        <taxon>Eukaryota</taxon>
        <taxon>Viridiplantae</taxon>
        <taxon>Streptophyta</taxon>
        <taxon>Embryophyta</taxon>
        <taxon>Tracheophyta</taxon>
        <taxon>Spermatophyta</taxon>
        <taxon>Magnoliopsida</taxon>
        <taxon>Liliopsida</taxon>
        <taxon>Poales</taxon>
        <taxon>Poaceae</taxon>
        <taxon>BOP clade</taxon>
        <taxon>Oryzoideae</taxon>
        <taxon>Oryzeae</taxon>
        <taxon>Oryzinae</taxon>
        <taxon>Oryza</taxon>
    </lineage>
</organism>
<evidence type="ECO:0000313" key="3">
    <source>
        <dbReference type="Proteomes" id="UP000008021"/>
    </source>
</evidence>
<feature type="signal peptide" evidence="1">
    <location>
        <begin position="1"/>
        <end position="21"/>
    </location>
</feature>
<evidence type="ECO:0008006" key="4">
    <source>
        <dbReference type="Google" id="ProtNLM"/>
    </source>
</evidence>
<dbReference type="Gramene" id="OMERI04G22050.2">
    <property type="protein sequence ID" value="OMERI04G22050.2"/>
    <property type="gene ID" value="OMERI04G22050"/>
</dbReference>
<name>A0A0E0DIV1_9ORYZ</name>
<reference evidence="2" key="1">
    <citation type="submission" date="2015-04" db="UniProtKB">
        <authorList>
            <consortium name="EnsemblPlants"/>
        </authorList>
    </citation>
    <scope>IDENTIFICATION</scope>
</reference>
<dbReference type="STRING" id="40149.A0A0E0DIV1"/>
<proteinExistence type="predicted"/>